<evidence type="ECO:0000313" key="3">
    <source>
        <dbReference type="EMBL" id="KIG15685.1"/>
    </source>
</evidence>
<name>A0A0C2D1K1_9BACT</name>
<reference evidence="3 4" key="1">
    <citation type="submission" date="2014-12" db="EMBL/GenBank/DDBJ databases">
        <title>Genome assembly of Enhygromyxa salina DSM 15201.</title>
        <authorList>
            <person name="Sharma G."/>
            <person name="Subramanian S."/>
        </authorList>
    </citation>
    <scope>NUCLEOTIDE SEQUENCE [LARGE SCALE GENOMIC DNA]</scope>
    <source>
        <strain evidence="3 4">DSM 15201</strain>
    </source>
</reference>
<dbReference type="GO" id="GO:0016491">
    <property type="term" value="F:oxidoreductase activity"/>
    <property type="evidence" value="ECO:0007669"/>
    <property type="project" value="UniProtKB-KW"/>
</dbReference>
<dbReference type="PANTHER" id="PTHR24321:SF8">
    <property type="entry name" value="ESTRADIOL 17-BETA-DEHYDROGENASE 8-RELATED"/>
    <property type="match status" value="1"/>
</dbReference>
<dbReference type="PRINTS" id="PR00081">
    <property type="entry name" value="GDHRDH"/>
</dbReference>
<dbReference type="Pfam" id="PF13561">
    <property type="entry name" value="adh_short_C2"/>
    <property type="match status" value="1"/>
</dbReference>
<dbReference type="InterPro" id="IPR036291">
    <property type="entry name" value="NAD(P)-bd_dom_sf"/>
</dbReference>
<evidence type="ECO:0000313" key="4">
    <source>
        <dbReference type="Proteomes" id="UP000031599"/>
    </source>
</evidence>
<dbReference type="Proteomes" id="UP000031599">
    <property type="component" value="Unassembled WGS sequence"/>
</dbReference>
<dbReference type="FunFam" id="3.40.50.720:FF:000084">
    <property type="entry name" value="Short-chain dehydrogenase reductase"/>
    <property type="match status" value="1"/>
</dbReference>
<comment type="similarity">
    <text evidence="1">Belongs to the short-chain dehydrogenases/reductases (SDR) family.</text>
</comment>
<dbReference type="RefSeq" id="WP_052551317.1">
    <property type="nucleotide sequence ID" value="NZ_JMCC02000049.1"/>
</dbReference>
<dbReference type="InterPro" id="IPR002347">
    <property type="entry name" value="SDR_fam"/>
</dbReference>
<dbReference type="Gene3D" id="3.40.50.720">
    <property type="entry name" value="NAD(P)-binding Rossmann-like Domain"/>
    <property type="match status" value="1"/>
</dbReference>
<evidence type="ECO:0000256" key="2">
    <source>
        <dbReference type="ARBA" id="ARBA00023002"/>
    </source>
</evidence>
<dbReference type="EMBL" id="JMCC02000049">
    <property type="protein sequence ID" value="KIG15685.1"/>
    <property type="molecule type" value="Genomic_DNA"/>
</dbReference>
<comment type="caution">
    <text evidence="3">The sequence shown here is derived from an EMBL/GenBank/DDBJ whole genome shotgun (WGS) entry which is preliminary data.</text>
</comment>
<sequence>MDSRLKGLTVLITGASGGIGEALAHEFADEGANLVLHGNSRADKLEDLVGLEGWGDRALVGTADLRKPEALDELFEQGRSRFGRIDVVVANAGIWPPEDKPLHELSVERIREVIEVNLVGTIFTCRSFAAQLAAYGPRADGRGASVCLIGSTAGRFGEANHLEYAVSKAGLHGLMRSLKNELVSLDPWARVNLVEPGWTVTPMAEAALAEEGTVDRVCATMALRQLARPVDVARAVVFLSSPALARHVSGEVISVAGGMEGRRLWDSGEVDPMVVRSRLEGD</sequence>
<accession>A0A0C2D1K1</accession>
<dbReference type="CDD" id="cd05233">
    <property type="entry name" value="SDR_c"/>
    <property type="match status" value="1"/>
</dbReference>
<proteinExistence type="inferred from homology"/>
<organism evidence="3 4">
    <name type="scientific">Enhygromyxa salina</name>
    <dbReference type="NCBI Taxonomy" id="215803"/>
    <lineage>
        <taxon>Bacteria</taxon>
        <taxon>Pseudomonadati</taxon>
        <taxon>Myxococcota</taxon>
        <taxon>Polyangia</taxon>
        <taxon>Nannocystales</taxon>
        <taxon>Nannocystaceae</taxon>
        <taxon>Enhygromyxa</taxon>
    </lineage>
</organism>
<keyword evidence="2" id="KW-0560">Oxidoreductase</keyword>
<dbReference type="PANTHER" id="PTHR24321">
    <property type="entry name" value="DEHYDROGENASES, SHORT CHAIN"/>
    <property type="match status" value="1"/>
</dbReference>
<evidence type="ECO:0000256" key="1">
    <source>
        <dbReference type="ARBA" id="ARBA00006484"/>
    </source>
</evidence>
<dbReference type="PRINTS" id="PR00080">
    <property type="entry name" value="SDRFAMILY"/>
</dbReference>
<gene>
    <name evidence="3" type="ORF">DB30_05433</name>
</gene>
<protein>
    <submittedName>
        <fullName evidence="3">3-oxoacyl-[acyl-carrier protein] reductase</fullName>
    </submittedName>
</protein>
<dbReference type="SUPFAM" id="SSF51735">
    <property type="entry name" value="NAD(P)-binding Rossmann-fold domains"/>
    <property type="match status" value="1"/>
</dbReference>
<dbReference type="AlphaFoldDB" id="A0A0C2D1K1"/>